<proteinExistence type="predicted"/>
<protein>
    <submittedName>
        <fullName evidence="1">Uncharacterized protein</fullName>
    </submittedName>
</protein>
<dbReference type="HOGENOM" id="CLU_3276485_0_0_11"/>
<dbReference type="Proteomes" id="UP000004816">
    <property type="component" value="Unassembled WGS sequence"/>
</dbReference>
<evidence type="ECO:0000313" key="2">
    <source>
        <dbReference type="Proteomes" id="UP000004816"/>
    </source>
</evidence>
<dbReference type="AlphaFoldDB" id="U1N8H9"/>
<comment type="caution">
    <text evidence="1">The sequence shown here is derived from an EMBL/GenBank/DDBJ whole genome shotgun (WGS) entry which is preliminary data.</text>
</comment>
<gene>
    <name evidence="1" type="ORF">HMPREF9336_04292</name>
</gene>
<name>U1N8H9_SEGRC</name>
<reference evidence="1 2" key="1">
    <citation type="journal article" date="2011" name="Stand. Genomic Sci.">
        <title>High quality draft genome sequence of Segniliparus rugosus CDC 945(T)= (ATCC BAA-974(T)).</title>
        <authorList>
            <person name="Earl A.M."/>
            <person name="Desjardins C.A."/>
            <person name="Fitzgerald M.G."/>
            <person name="Arachchi H.M."/>
            <person name="Zeng Q."/>
            <person name="Mehta T."/>
            <person name="Griggs A."/>
            <person name="Birren B.W."/>
            <person name="Toney N.C."/>
            <person name="Carr J."/>
            <person name="Posey J."/>
            <person name="Butler W.R."/>
        </authorList>
    </citation>
    <scope>NUCLEOTIDE SEQUENCE [LARGE SCALE GENOMIC DNA]</scope>
    <source>
        <strain evidence="2">ATCC BAA-974 / DSM 45345 / CCUG 50838 / CIP 108380 / JCM 13579 / CDC 945</strain>
    </source>
</reference>
<accession>U1N8H9</accession>
<dbReference type="EMBL" id="ACZI02000003">
    <property type="protein sequence ID" value="ERG69148.1"/>
    <property type="molecule type" value="Genomic_DNA"/>
</dbReference>
<organism evidence="1 2">
    <name type="scientific">Segniliparus rugosus (strain ATCC BAA-974 / DSM 45345 / CCUG 50838 / CIP 108380 / JCM 13579 / CDC 945)</name>
    <dbReference type="NCBI Taxonomy" id="679197"/>
    <lineage>
        <taxon>Bacteria</taxon>
        <taxon>Bacillati</taxon>
        <taxon>Actinomycetota</taxon>
        <taxon>Actinomycetes</taxon>
        <taxon>Mycobacteriales</taxon>
        <taxon>Segniliparaceae</taxon>
        <taxon>Segniliparus</taxon>
    </lineage>
</organism>
<evidence type="ECO:0000313" key="1">
    <source>
        <dbReference type="EMBL" id="ERG69148.1"/>
    </source>
</evidence>
<keyword evidence="2" id="KW-1185">Reference proteome</keyword>
<sequence length="41" mass="4789">MPGEFRAFYTGDKFLKPLEPFRRKGVMIAHDRSLHQTVIPT</sequence>